<dbReference type="AlphaFoldDB" id="A0A9N9DA29"/>
<sequence>VVEQSVEGIYEVEYVAIIYIYLYITPTLINILSIIHASQKPDTGLVNATILKAERDVLISRETVSRDQKLVAEKLRLQ</sequence>
<gene>
    <name evidence="2" type="ORF">AGERDE_LOCUS10373</name>
</gene>
<feature type="non-terminal residue" evidence="2">
    <location>
        <position position="1"/>
    </location>
</feature>
<keyword evidence="1" id="KW-1133">Transmembrane helix</keyword>
<comment type="caution">
    <text evidence="2">The sequence shown here is derived from an EMBL/GenBank/DDBJ whole genome shotgun (WGS) entry which is preliminary data.</text>
</comment>
<accession>A0A9N9DA29</accession>
<evidence type="ECO:0000313" key="3">
    <source>
        <dbReference type="Proteomes" id="UP000789831"/>
    </source>
</evidence>
<dbReference type="EMBL" id="CAJVPL010003175">
    <property type="protein sequence ID" value="CAG8627690.1"/>
    <property type="molecule type" value="Genomic_DNA"/>
</dbReference>
<keyword evidence="1" id="KW-0472">Membrane</keyword>
<protein>
    <submittedName>
        <fullName evidence="2">361_t:CDS:1</fullName>
    </submittedName>
</protein>
<feature type="transmembrane region" description="Helical" evidence="1">
    <location>
        <begin position="14"/>
        <end position="35"/>
    </location>
</feature>
<evidence type="ECO:0000313" key="2">
    <source>
        <dbReference type="EMBL" id="CAG8627690.1"/>
    </source>
</evidence>
<keyword evidence="3" id="KW-1185">Reference proteome</keyword>
<keyword evidence="1" id="KW-0812">Transmembrane</keyword>
<reference evidence="2" key="1">
    <citation type="submission" date="2021-06" db="EMBL/GenBank/DDBJ databases">
        <authorList>
            <person name="Kallberg Y."/>
            <person name="Tangrot J."/>
            <person name="Rosling A."/>
        </authorList>
    </citation>
    <scope>NUCLEOTIDE SEQUENCE</scope>
    <source>
        <strain evidence="2">MT106</strain>
    </source>
</reference>
<proteinExistence type="predicted"/>
<organism evidence="2 3">
    <name type="scientific">Ambispora gerdemannii</name>
    <dbReference type="NCBI Taxonomy" id="144530"/>
    <lineage>
        <taxon>Eukaryota</taxon>
        <taxon>Fungi</taxon>
        <taxon>Fungi incertae sedis</taxon>
        <taxon>Mucoromycota</taxon>
        <taxon>Glomeromycotina</taxon>
        <taxon>Glomeromycetes</taxon>
        <taxon>Archaeosporales</taxon>
        <taxon>Ambisporaceae</taxon>
        <taxon>Ambispora</taxon>
    </lineage>
</organism>
<evidence type="ECO:0000256" key="1">
    <source>
        <dbReference type="SAM" id="Phobius"/>
    </source>
</evidence>
<dbReference type="Proteomes" id="UP000789831">
    <property type="component" value="Unassembled WGS sequence"/>
</dbReference>
<name>A0A9N9DA29_9GLOM</name>